<dbReference type="Pfam" id="PF13812">
    <property type="entry name" value="PPR_3"/>
    <property type="match status" value="1"/>
</dbReference>
<dbReference type="EMBL" id="AUSU01001498">
    <property type="protein sequence ID" value="EPS70868.1"/>
    <property type="molecule type" value="Genomic_DNA"/>
</dbReference>
<protein>
    <recommendedName>
        <fullName evidence="5">Pentacotripeptide-repeat region of PRORP domain-containing protein</fullName>
    </recommendedName>
</protein>
<dbReference type="OrthoDB" id="778140at2759"/>
<organism evidence="3 4">
    <name type="scientific">Genlisea aurea</name>
    <dbReference type="NCBI Taxonomy" id="192259"/>
    <lineage>
        <taxon>Eukaryota</taxon>
        <taxon>Viridiplantae</taxon>
        <taxon>Streptophyta</taxon>
        <taxon>Embryophyta</taxon>
        <taxon>Tracheophyta</taxon>
        <taxon>Spermatophyta</taxon>
        <taxon>Magnoliopsida</taxon>
        <taxon>eudicotyledons</taxon>
        <taxon>Gunneridae</taxon>
        <taxon>Pentapetalae</taxon>
        <taxon>asterids</taxon>
        <taxon>lamiids</taxon>
        <taxon>Lamiales</taxon>
        <taxon>Lentibulariaceae</taxon>
        <taxon>Genlisea</taxon>
    </lineage>
</organism>
<evidence type="ECO:0000256" key="1">
    <source>
        <dbReference type="ARBA" id="ARBA00022737"/>
    </source>
</evidence>
<evidence type="ECO:0000313" key="4">
    <source>
        <dbReference type="Proteomes" id="UP000015453"/>
    </source>
</evidence>
<dbReference type="PROSITE" id="PS51375">
    <property type="entry name" value="PPR"/>
    <property type="match status" value="1"/>
</dbReference>
<feature type="non-terminal residue" evidence="3">
    <location>
        <position position="384"/>
    </location>
</feature>
<dbReference type="InterPro" id="IPR002885">
    <property type="entry name" value="PPR_rpt"/>
</dbReference>
<reference evidence="3 4" key="1">
    <citation type="journal article" date="2013" name="BMC Genomics">
        <title>The miniature genome of a carnivorous plant Genlisea aurea contains a low number of genes and short non-coding sequences.</title>
        <authorList>
            <person name="Leushkin E.V."/>
            <person name="Sutormin R.A."/>
            <person name="Nabieva E.R."/>
            <person name="Penin A.A."/>
            <person name="Kondrashov A.S."/>
            <person name="Logacheva M.D."/>
        </authorList>
    </citation>
    <scope>NUCLEOTIDE SEQUENCE [LARGE SCALE GENOMIC DNA]</scope>
</reference>
<keyword evidence="1" id="KW-0677">Repeat</keyword>
<name>S8E535_9LAMI</name>
<evidence type="ECO:0008006" key="5">
    <source>
        <dbReference type="Google" id="ProtNLM"/>
    </source>
</evidence>
<keyword evidence="4" id="KW-1185">Reference proteome</keyword>
<dbReference type="PANTHER" id="PTHR47930">
    <property type="entry name" value="YALI0C12947P"/>
    <property type="match status" value="1"/>
</dbReference>
<dbReference type="Proteomes" id="UP000015453">
    <property type="component" value="Unassembled WGS sequence"/>
</dbReference>
<feature type="repeat" description="PPR" evidence="2">
    <location>
        <begin position="316"/>
        <end position="350"/>
    </location>
</feature>
<evidence type="ECO:0000256" key="2">
    <source>
        <dbReference type="PROSITE-ProRule" id="PRU00708"/>
    </source>
</evidence>
<dbReference type="InterPro" id="IPR011990">
    <property type="entry name" value="TPR-like_helical_dom_sf"/>
</dbReference>
<evidence type="ECO:0000313" key="3">
    <source>
        <dbReference type="EMBL" id="EPS70868.1"/>
    </source>
</evidence>
<feature type="non-terminal residue" evidence="3">
    <location>
        <position position="1"/>
    </location>
</feature>
<sequence>EIIAWEAEEIEAISSLFQARVPQKPGKKLSRERPLPLPLPHKIRPLGLPTSKNLVRTHLSRSQRQPISNQIYKNPAFLIRLAREIRSLSPDDDVSKVLTRWAPFLRKGSLSITVRELGHMGLSQRALHVFCWVQDHPHLYPDDRILASTVQVLSAARELKMSFDLNRLIALASRSVYEALVKGSIDGGNLGLAYRILSAATEGKRTLDCGVYAKLILELGKIPDKAELVLPLLEELAKRDDFELTQQDCTGIMKVCIRMGRFDIVEALYDWFRNSGTAPPSVVMYTTLIHSRYTEEKHREAMAVVWEMEASDCLLDLPAYRVLIKLFVALNDLPRTVRYFAKMKENGFRPTFDIYRNVIGIYRDTGRLAKCRQICREAEMAGFK</sequence>
<comment type="caution">
    <text evidence="3">The sequence shown here is derived from an EMBL/GenBank/DDBJ whole genome shotgun (WGS) entry which is preliminary data.</text>
</comment>
<dbReference type="AlphaFoldDB" id="S8E535"/>
<gene>
    <name evidence="3" type="ORF">M569_03889</name>
</gene>
<proteinExistence type="predicted"/>
<accession>S8E535</accession>
<dbReference type="PANTHER" id="PTHR47930:SF2">
    <property type="entry name" value="PENTATRICOPEPTIDE REPEAT PROTEIN (AFU_ORTHOLOGUE AFUA_8G04250)"/>
    <property type="match status" value="1"/>
</dbReference>
<dbReference type="Gene3D" id="1.25.40.10">
    <property type="entry name" value="Tetratricopeptide repeat domain"/>
    <property type="match status" value="1"/>
</dbReference>